<dbReference type="Proteomes" id="UP000515472">
    <property type="component" value="Chromosome"/>
</dbReference>
<organism evidence="3 4">
    <name type="scientific">Citrifermentans bremense</name>
    <dbReference type="NCBI Taxonomy" id="60035"/>
    <lineage>
        <taxon>Bacteria</taxon>
        <taxon>Pseudomonadati</taxon>
        <taxon>Thermodesulfobacteriota</taxon>
        <taxon>Desulfuromonadia</taxon>
        <taxon>Geobacterales</taxon>
        <taxon>Geobacteraceae</taxon>
        <taxon>Citrifermentans</taxon>
    </lineage>
</organism>
<dbReference type="Pfam" id="PF01833">
    <property type="entry name" value="TIG"/>
    <property type="match status" value="2"/>
</dbReference>
<dbReference type="InterPro" id="IPR013783">
    <property type="entry name" value="Ig-like_fold"/>
</dbReference>
<dbReference type="RefSeq" id="WP_185243265.1">
    <property type="nucleotide sequence ID" value="NZ_AP023213.1"/>
</dbReference>
<dbReference type="CDD" id="cd00102">
    <property type="entry name" value="IPT"/>
    <property type="match status" value="1"/>
</dbReference>
<dbReference type="EMBL" id="AP023213">
    <property type="protein sequence ID" value="BCG48590.1"/>
    <property type="molecule type" value="Genomic_DNA"/>
</dbReference>
<dbReference type="InterPro" id="IPR014756">
    <property type="entry name" value="Ig_E-set"/>
</dbReference>
<gene>
    <name evidence="3" type="ORF">GEOBRER4_n3486</name>
</gene>
<name>A0A6S6M4J7_9BACT</name>
<feature type="chain" id="PRO_5028057120" description="IPT/TIG domain-containing protein" evidence="1">
    <location>
        <begin position="22"/>
        <end position="297"/>
    </location>
</feature>
<dbReference type="AlphaFoldDB" id="A0A6S6M4J7"/>
<feature type="domain" description="IPT/TIG" evidence="2">
    <location>
        <begin position="122"/>
        <end position="193"/>
    </location>
</feature>
<evidence type="ECO:0000313" key="4">
    <source>
        <dbReference type="Proteomes" id="UP000515472"/>
    </source>
</evidence>
<keyword evidence="4" id="KW-1185">Reference proteome</keyword>
<protein>
    <recommendedName>
        <fullName evidence="2">IPT/TIG domain-containing protein</fullName>
    </recommendedName>
</protein>
<keyword evidence="1" id="KW-0732">Signal</keyword>
<proteinExistence type="predicted"/>
<dbReference type="KEGG" id="gbn:GEOBRER4_33400"/>
<accession>A0A6S6M4J7</accession>
<sequence>MLRKSLLILLVPLLLPLISAAQGPAPKKPAPVTSPPLSVLSIIPAQGEPGTTVTLNGTGFTSGTGVFLGSRQLPATLVGNRLLTVELPDLPPGVYALYLKREDGSTSRAFNFALQPQKPVALSLSPDTVTACSTGREREVVVTGSKFQSGARVFLDGAALTTRFISPTALSFTAPAVAAGLHQVQVKNPSDAGSGVLALFIDAKPEIASVSIGREFVSAYELVLTGKNFQQSSVLVADGKRVATGEQMATERERLIYLGCNQMVYERHPYDPTPKEIRLQVVNPNGEESGLFTISAP</sequence>
<evidence type="ECO:0000259" key="2">
    <source>
        <dbReference type="Pfam" id="PF01833"/>
    </source>
</evidence>
<evidence type="ECO:0000313" key="3">
    <source>
        <dbReference type="EMBL" id="BCG48590.1"/>
    </source>
</evidence>
<dbReference type="SUPFAM" id="SSF81296">
    <property type="entry name" value="E set domains"/>
    <property type="match status" value="2"/>
</dbReference>
<dbReference type="Gene3D" id="2.60.40.10">
    <property type="entry name" value="Immunoglobulins"/>
    <property type="match status" value="2"/>
</dbReference>
<reference evidence="3 4" key="1">
    <citation type="submission" date="2020-06" db="EMBL/GenBank/DDBJ databases">
        <title>Interaction of electrochemicaly active bacteria, Geobacter bremensis R4 on different carbon anode.</title>
        <authorList>
            <person name="Meng L."/>
            <person name="Yoshida N."/>
        </authorList>
    </citation>
    <scope>NUCLEOTIDE SEQUENCE [LARGE SCALE GENOMIC DNA]</scope>
    <source>
        <strain evidence="3 4">R4</strain>
    </source>
</reference>
<evidence type="ECO:0000256" key="1">
    <source>
        <dbReference type="SAM" id="SignalP"/>
    </source>
</evidence>
<dbReference type="InterPro" id="IPR002909">
    <property type="entry name" value="IPT_dom"/>
</dbReference>
<feature type="signal peptide" evidence="1">
    <location>
        <begin position="1"/>
        <end position="21"/>
    </location>
</feature>
<feature type="domain" description="IPT/TIG" evidence="2">
    <location>
        <begin position="38"/>
        <end position="109"/>
    </location>
</feature>